<protein>
    <submittedName>
        <fullName evidence="3">Uncharacterized protein</fullName>
    </submittedName>
</protein>
<evidence type="ECO:0000313" key="2">
    <source>
        <dbReference type="EMBL" id="GGU63137.1"/>
    </source>
</evidence>
<feature type="compositionally biased region" description="Basic and acidic residues" evidence="1">
    <location>
        <begin position="11"/>
        <end position="20"/>
    </location>
</feature>
<reference evidence="2" key="5">
    <citation type="submission" date="2020-09" db="EMBL/GenBank/DDBJ databases">
        <authorList>
            <person name="Sun Q."/>
            <person name="Ohkuma M."/>
        </authorList>
    </citation>
    <scope>NUCLEOTIDE SEQUENCE</scope>
    <source>
        <strain evidence="2">JCM 4434</strain>
    </source>
</reference>
<reference evidence="4" key="3">
    <citation type="submission" date="2016-08" db="EMBL/GenBank/DDBJ databases">
        <title>Sequencing, assembly and comparative genomics of S. aureofaciens ATCC 10762.</title>
        <authorList>
            <person name="Gradnigo J.S."/>
            <person name="Johnson N."/>
            <person name="Somerville G.A."/>
        </authorList>
    </citation>
    <scope>NUCLEOTIDE SEQUENCE [LARGE SCALE GENOMIC DNA]</scope>
    <source>
        <strain evidence="4">ATCC 10762 / DSM 40127 / CCM 3239 / JCM 4008 / LMG 5968 / NBRC 12843 / NCIMB 8234 / A-377</strain>
    </source>
</reference>
<dbReference type="KEGG" id="kau:B6264_20210"/>
<dbReference type="AlphaFoldDB" id="A0A1E7N4V4"/>
<feature type="compositionally biased region" description="Low complexity" evidence="1">
    <location>
        <begin position="1"/>
        <end position="10"/>
    </location>
</feature>
<accession>A0A1E7N4V4</accession>
<dbReference type="EMBL" id="BMUB01000002">
    <property type="protein sequence ID" value="GGU63137.1"/>
    <property type="molecule type" value="Genomic_DNA"/>
</dbReference>
<comment type="caution">
    <text evidence="3">The sequence shown here is derived from an EMBL/GenBank/DDBJ whole genome shotgun (WGS) entry which is preliminary data.</text>
</comment>
<evidence type="ECO:0000256" key="1">
    <source>
        <dbReference type="SAM" id="MobiDB-lite"/>
    </source>
</evidence>
<dbReference type="EMBL" id="JPRF03000032">
    <property type="protein sequence ID" value="OEV35719.1"/>
    <property type="molecule type" value="Genomic_DNA"/>
</dbReference>
<organism evidence="3 4">
    <name type="scientific">Kitasatospora aureofaciens</name>
    <name type="common">Streptomyces aureofaciens</name>
    <dbReference type="NCBI Taxonomy" id="1894"/>
    <lineage>
        <taxon>Bacteria</taxon>
        <taxon>Bacillati</taxon>
        <taxon>Actinomycetota</taxon>
        <taxon>Actinomycetes</taxon>
        <taxon>Kitasatosporales</taxon>
        <taxon>Streptomycetaceae</taxon>
        <taxon>Kitasatospora</taxon>
    </lineage>
</organism>
<reference evidence="2" key="1">
    <citation type="journal article" date="2014" name="Int. J. Syst. Evol. Microbiol.">
        <title>Complete genome sequence of Corynebacterium casei LMG S-19264T (=DSM 44701T), isolated from a smear-ripened cheese.</title>
        <authorList>
            <consortium name="US DOE Joint Genome Institute (JGI-PGF)"/>
            <person name="Walter F."/>
            <person name="Albersmeier A."/>
            <person name="Kalinowski J."/>
            <person name="Ruckert C."/>
        </authorList>
    </citation>
    <scope>NUCLEOTIDE SEQUENCE</scope>
    <source>
        <strain evidence="2">JCM 4434</strain>
    </source>
</reference>
<evidence type="ECO:0000313" key="4">
    <source>
        <dbReference type="Proteomes" id="UP000037395"/>
    </source>
</evidence>
<dbReference type="Proteomes" id="UP000037395">
    <property type="component" value="Unassembled WGS sequence"/>
</dbReference>
<feature type="region of interest" description="Disordered" evidence="1">
    <location>
        <begin position="1"/>
        <end position="24"/>
    </location>
</feature>
<reference evidence="3" key="4">
    <citation type="submission" date="2016-08" db="EMBL/GenBank/DDBJ databases">
        <title>Sequencing, Assembly and Comparative Genomics of S. aureofaciens ATCC 10762.</title>
        <authorList>
            <person name="Gradnigo J.S."/>
            <person name="Johnson N."/>
            <person name="Somerville G.A."/>
        </authorList>
    </citation>
    <scope>NUCLEOTIDE SEQUENCE [LARGE SCALE GENOMIC DNA]</scope>
    <source>
        <strain evidence="3">ATCC 10762</strain>
    </source>
</reference>
<keyword evidence="4" id="KW-1185">Reference proteome</keyword>
<gene>
    <name evidence="2" type="ORF">GCM10010502_12580</name>
    <name evidence="3" type="ORF">HS99_0007440</name>
</gene>
<sequence length="99" mass="10722">MSAVPASASAADDRSGRPIEPDDPLMRTYTEIEVTYLLAELAERGRRFGLLWPSATTDSVVDGRVLVRFGNAPASTVLNLLTLLRSHDNSSEDDTPCDS</sequence>
<reference evidence="3 4" key="2">
    <citation type="submission" date="2014-07" db="EMBL/GenBank/DDBJ databases">
        <authorList>
            <person name="Zhang J.E."/>
            <person name="Yang H."/>
            <person name="Guo J."/>
            <person name="Deng Z."/>
            <person name="Luo H."/>
            <person name="Luo M."/>
            <person name="Zhao B."/>
        </authorList>
    </citation>
    <scope>NUCLEOTIDE SEQUENCE [LARGE SCALE GENOMIC DNA]</scope>
    <source>
        <strain evidence="3">ATCC 10762</strain>
        <strain evidence="4">ATCC 10762 / DSM 40127 / CCM 3239 / JCM 4008 / LMG 5968 / NBRC 12843 / NCIMB 8234 / A-377</strain>
    </source>
</reference>
<evidence type="ECO:0000313" key="3">
    <source>
        <dbReference type="EMBL" id="OEV35719.1"/>
    </source>
</evidence>
<dbReference type="OrthoDB" id="3872765at2"/>
<name>A0A1E7N4V4_KITAU</name>
<dbReference type="GeneID" id="97484416"/>
<accession>A0A8H9HFF7</accession>
<dbReference type="RefSeq" id="WP_030551075.1">
    <property type="nucleotide sequence ID" value="NZ_BMUB01000002.1"/>
</dbReference>
<proteinExistence type="predicted"/>
<dbReference type="Proteomes" id="UP000610124">
    <property type="component" value="Unassembled WGS sequence"/>
</dbReference>